<dbReference type="InterPro" id="IPR036734">
    <property type="entry name" value="Neur_chan_lig-bd_sf"/>
</dbReference>
<comment type="caution">
    <text evidence="9">The sequence shown here is derived from an EMBL/GenBank/DDBJ whole genome shotgun (WGS) entry which is preliminary data.</text>
</comment>
<evidence type="ECO:0000256" key="2">
    <source>
        <dbReference type="ARBA" id="ARBA00022692"/>
    </source>
</evidence>
<dbReference type="InterPro" id="IPR038050">
    <property type="entry name" value="Neuro_actylchol_rec"/>
</dbReference>
<dbReference type="Pfam" id="PF02932">
    <property type="entry name" value="Neur_chan_memb"/>
    <property type="match status" value="1"/>
</dbReference>
<gene>
    <name evidence="9" type="ORF">FYK55_14250</name>
</gene>
<protein>
    <recommendedName>
        <fullName evidence="11">Neurotransmitter-gated ion-channel</fullName>
    </recommendedName>
</protein>
<feature type="transmembrane region" description="Helical" evidence="6">
    <location>
        <begin position="269"/>
        <end position="291"/>
    </location>
</feature>
<dbReference type="Gene3D" id="2.70.170.10">
    <property type="entry name" value="Neurotransmitter-gated ion-channel ligand-binding domain"/>
    <property type="match status" value="1"/>
</dbReference>
<evidence type="ECO:0000256" key="6">
    <source>
        <dbReference type="SAM" id="Phobius"/>
    </source>
</evidence>
<proteinExistence type="predicted"/>
<dbReference type="SUPFAM" id="SSF90112">
    <property type="entry name" value="Neurotransmitter-gated ion-channel transmembrane pore"/>
    <property type="match status" value="1"/>
</dbReference>
<organism evidence="9 10">
    <name type="scientific">Roseiconus nitratireducens</name>
    <dbReference type="NCBI Taxonomy" id="2605748"/>
    <lineage>
        <taxon>Bacteria</taxon>
        <taxon>Pseudomonadati</taxon>
        <taxon>Planctomycetota</taxon>
        <taxon>Planctomycetia</taxon>
        <taxon>Pirellulales</taxon>
        <taxon>Pirellulaceae</taxon>
        <taxon>Roseiconus</taxon>
    </lineage>
</organism>
<dbReference type="InterPro" id="IPR006202">
    <property type="entry name" value="Neur_chan_lig-bd"/>
</dbReference>
<dbReference type="GO" id="GO:0004888">
    <property type="term" value="F:transmembrane signaling receptor activity"/>
    <property type="evidence" value="ECO:0007669"/>
    <property type="project" value="InterPro"/>
</dbReference>
<feature type="domain" description="Neurotransmitter-gated ion-channel ligand-binding" evidence="7">
    <location>
        <begin position="50"/>
        <end position="204"/>
    </location>
</feature>
<evidence type="ECO:0000259" key="7">
    <source>
        <dbReference type="Pfam" id="PF02931"/>
    </source>
</evidence>
<feature type="region of interest" description="Disordered" evidence="5">
    <location>
        <begin position="27"/>
        <end position="55"/>
    </location>
</feature>
<evidence type="ECO:0008006" key="11">
    <source>
        <dbReference type="Google" id="ProtNLM"/>
    </source>
</evidence>
<keyword evidence="3 6" id="KW-1133">Transmembrane helix</keyword>
<evidence type="ECO:0000313" key="9">
    <source>
        <dbReference type="EMBL" id="KAA5542689.1"/>
    </source>
</evidence>
<dbReference type="CDD" id="cd19050">
    <property type="entry name" value="LGIC_TM_bact"/>
    <property type="match status" value="1"/>
</dbReference>
<dbReference type="Pfam" id="PF02931">
    <property type="entry name" value="Neur_chan_LBD"/>
    <property type="match status" value="1"/>
</dbReference>
<dbReference type="AlphaFoldDB" id="A0A5M6D9R6"/>
<dbReference type="Proteomes" id="UP000324479">
    <property type="component" value="Unassembled WGS sequence"/>
</dbReference>
<dbReference type="SUPFAM" id="SSF63712">
    <property type="entry name" value="Nicotinic receptor ligand binding domain-like"/>
    <property type="match status" value="1"/>
</dbReference>
<feature type="transmembrane region" description="Helical" evidence="6">
    <location>
        <begin position="237"/>
        <end position="257"/>
    </location>
</feature>
<evidence type="ECO:0000313" key="10">
    <source>
        <dbReference type="Proteomes" id="UP000324479"/>
    </source>
</evidence>
<keyword evidence="10" id="KW-1185">Reference proteome</keyword>
<evidence type="ECO:0000256" key="1">
    <source>
        <dbReference type="ARBA" id="ARBA00004141"/>
    </source>
</evidence>
<dbReference type="EMBL" id="VWOX01000007">
    <property type="protein sequence ID" value="KAA5542689.1"/>
    <property type="molecule type" value="Genomic_DNA"/>
</dbReference>
<dbReference type="InterPro" id="IPR036719">
    <property type="entry name" value="Neuro-gated_channel_TM_sf"/>
</dbReference>
<dbReference type="RefSeq" id="WP_150077107.1">
    <property type="nucleotide sequence ID" value="NZ_VWOX01000007.1"/>
</dbReference>
<dbReference type="Gene3D" id="1.20.58.390">
    <property type="entry name" value="Neurotransmitter-gated ion-channel transmembrane domain"/>
    <property type="match status" value="1"/>
</dbReference>
<keyword evidence="4 6" id="KW-0472">Membrane</keyword>
<reference evidence="9 10" key="1">
    <citation type="submission" date="2019-08" db="EMBL/GenBank/DDBJ databases">
        <authorList>
            <person name="Dhanesh K."/>
            <person name="Kumar G."/>
            <person name="Sasikala C."/>
            <person name="Venkata Ramana C."/>
        </authorList>
    </citation>
    <scope>NUCLEOTIDE SEQUENCE [LARGE SCALE GENOMIC DNA]</scope>
    <source>
        <strain evidence="9 10">JC645</strain>
    </source>
</reference>
<dbReference type="InterPro" id="IPR006029">
    <property type="entry name" value="Neurotrans-gated_channel_TM"/>
</dbReference>
<name>A0A5M6D9R6_9BACT</name>
<dbReference type="PANTHER" id="PTHR18945">
    <property type="entry name" value="NEUROTRANSMITTER GATED ION CHANNEL"/>
    <property type="match status" value="1"/>
</dbReference>
<sequence>MTWTGNRRFFELFVLVVTLGLWPGVGGADDPQTSPRDVPPVAQDQPKPELERPTAWGEPTEVQIRVIVLDIDEVNSADQSFAASVFYEARWKSPFLVHEGPGPINRRLTEIWNPQLTIVGLQNQWRSYPDFVEIQPDGTVIEQQKVWGHFSQPLELHDFPFDSQVLSIHLVAPRLSEQDITVVPLVANGIPSQIAKSFSLPDFDVVSWKAEPRPYLGVETAEGRAGYEMRIGITRRAGYYILKVIIPLCLIVIMSWLPRWIDPEQVGTSIGISTSAFLTLVAYLFAITVMLPRVSYVTRMDRFILLSTLLVFVGLLQTVSNTTLLKRERKALVNRFDRWSRWLYPILLIVVLSVSFML</sequence>
<feature type="transmembrane region" description="Helical" evidence="6">
    <location>
        <begin position="303"/>
        <end position="320"/>
    </location>
</feature>
<evidence type="ECO:0000256" key="4">
    <source>
        <dbReference type="ARBA" id="ARBA00023136"/>
    </source>
</evidence>
<dbReference type="GO" id="GO:0016020">
    <property type="term" value="C:membrane"/>
    <property type="evidence" value="ECO:0007669"/>
    <property type="project" value="UniProtKB-SubCell"/>
</dbReference>
<evidence type="ECO:0000259" key="8">
    <source>
        <dbReference type="Pfam" id="PF02932"/>
    </source>
</evidence>
<dbReference type="InterPro" id="IPR006201">
    <property type="entry name" value="Neur_channel"/>
</dbReference>
<keyword evidence="2 6" id="KW-0812">Transmembrane</keyword>
<feature type="domain" description="Neurotransmitter-gated ion-channel transmembrane" evidence="8">
    <location>
        <begin position="244"/>
        <end position="320"/>
    </location>
</feature>
<feature type="transmembrane region" description="Helical" evidence="6">
    <location>
        <begin position="341"/>
        <end position="357"/>
    </location>
</feature>
<evidence type="ECO:0000256" key="3">
    <source>
        <dbReference type="ARBA" id="ARBA00022989"/>
    </source>
</evidence>
<accession>A0A5M6D9R6</accession>
<dbReference type="GO" id="GO:0005230">
    <property type="term" value="F:extracellular ligand-gated monoatomic ion channel activity"/>
    <property type="evidence" value="ECO:0007669"/>
    <property type="project" value="InterPro"/>
</dbReference>
<comment type="subcellular location">
    <subcellularLocation>
        <location evidence="1">Membrane</location>
        <topology evidence="1">Multi-pass membrane protein</topology>
    </subcellularLocation>
</comment>
<evidence type="ECO:0000256" key="5">
    <source>
        <dbReference type="SAM" id="MobiDB-lite"/>
    </source>
</evidence>